<keyword evidence="2" id="KW-1185">Reference proteome</keyword>
<evidence type="ECO:0000313" key="1">
    <source>
        <dbReference type="EMBL" id="SEC08538.1"/>
    </source>
</evidence>
<dbReference type="InterPro" id="IPR006311">
    <property type="entry name" value="TAT_signal"/>
</dbReference>
<name>A0A1H4PMS1_PSEJE</name>
<evidence type="ECO:0000313" key="2">
    <source>
        <dbReference type="Proteomes" id="UP000198542"/>
    </source>
</evidence>
<gene>
    <name evidence="1" type="ORF">SAMN04490187_3111</name>
</gene>
<dbReference type="PROSITE" id="PS51318">
    <property type="entry name" value="TAT"/>
    <property type="match status" value="1"/>
</dbReference>
<reference evidence="2" key="1">
    <citation type="submission" date="2016-10" db="EMBL/GenBank/DDBJ databases">
        <authorList>
            <person name="Varghese N."/>
            <person name="Submissions S."/>
        </authorList>
    </citation>
    <scope>NUCLEOTIDE SEQUENCE [LARGE SCALE GENOMIC DNA]</scope>
    <source>
        <strain evidence="2">BS3660</strain>
    </source>
</reference>
<organism evidence="1 2">
    <name type="scientific">Pseudomonas jessenii</name>
    <dbReference type="NCBI Taxonomy" id="77298"/>
    <lineage>
        <taxon>Bacteria</taxon>
        <taxon>Pseudomonadati</taxon>
        <taxon>Pseudomonadota</taxon>
        <taxon>Gammaproteobacteria</taxon>
        <taxon>Pseudomonadales</taxon>
        <taxon>Pseudomonadaceae</taxon>
        <taxon>Pseudomonas</taxon>
    </lineage>
</organism>
<sequence>MSIPNISNLRFGRRQFLVSTASAATLAMLGALPVLAKPSREIILEPFDPNQFDVRFVVTDRRLPQSLAFAIEHAKKDSARLEVTNGLTRLWQESLVPFWREQGGAVAGLTTREVWHCLAEQARSQSRRTVVLHQYDVPASQPNPLVSWIIA</sequence>
<dbReference type="AlphaFoldDB" id="A0A1H4PMS1"/>
<dbReference type="Proteomes" id="UP000198542">
    <property type="component" value="Unassembled WGS sequence"/>
</dbReference>
<dbReference type="EMBL" id="FNTC01000002">
    <property type="protein sequence ID" value="SEC08538.1"/>
    <property type="molecule type" value="Genomic_DNA"/>
</dbReference>
<accession>A0A1H4PMS1</accession>
<dbReference type="RefSeq" id="WP_139212656.1">
    <property type="nucleotide sequence ID" value="NZ_FNTC01000002.1"/>
</dbReference>
<proteinExistence type="predicted"/>
<protein>
    <submittedName>
        <fullName evidence="1">Uncharacterized protein</fullName>
    </submittedName>
</protein>